<protein>
    <submittedName>
        <fullName evidence="2">Uncharacterized protein</fullName>
    </submittedName>
</protein>
<reference evidence="2 3" key="1">
    <citation type="journal article" date="2023" name="Plants (Basel)">
        <title>Bridging the Gap: Combining Genomics and Transcriptomics Approaches to Understand Stylosanthes scabra, an Orphan Legume from the Brazilian Caatinga.</title>
        <authorList>
            <person name="Ferreira-Neto J.R.C."/>
            <person name="da Silva M.D."/>
            <person name="Binneck E."/>
            <person name="de Melo N.F."/>
            <person name="da Silva R.H."/>
            <person name="de Melo A.L.T.M."/>
            <person name="Pandolfi V."/>
            <person name="Bustamante F.O."/>
            <person name="Brasileiro-Vidal A.C."/>
            <person name="Benko-Iseppon A.M."/>
        </authorList>
    </citation>
    <scope>NUCLEOTIDE SEQUENCE [LARGE SCALE GENOMIC DNA]</scope>
    <source>
        <tissue evidence="2">Leaves</tissue>
    </source>
</reference>
<name>A0ABU6RN69_9FABA</name>
<evidence type="ECO:0000313" key="2">
    <source>
        <dbReference type="EMBL" id="MED6125345.1"/>
    </source>
</evidence>
<evidence type="ECO:0000256" key="1">
    <source>
        <dbReference type="SAM" id="SignalP"/>
    </source>
</evidence>
<gene>
    <name evidence="2" type="ORF">PIB30_067678</name>
</gene>
<sequence length="178" mass="19653">MAYKASVLALVLINNILLTITSQAVAECKHLTLCLGHGLKCADDLSYWSLRARMGGAGGCTILQPKVEHFLILVAILSISLLSVLKTQPLEPRTLFSTKSKPQFSTPRENNPSSIPGIFNWLHPVTPFSKFYKVPVIWFGAICNELLLLNSKEFRTALEGRIKLFGTVAGELKMCTCF</sequence>
<dbReference type="EMBL" id="JASCZI010030919">
    <property type="protein sequence ID" value="MED6125345.1"/>
    <property type="molecule type" value="Genomic_DNA"/>
</dbReference>
<accession>A0ABU6RN69</accession>
<comment type="caution">
    <text evidence="2">The sequence shown here is derived from an EMBL/GenBank/DDBJ whole genome shotgun (WGS) entry which is preliminary data.</text>
</comment>
<feature type="chain" id="PRO_5045805275" evidence="1">
    <location>
        <begin position="27"/>
        <end position="178"/>
    </location>
</feature>
<feature type="signal peptide" evidence="1">
    <location>
        <begin position="1"/>
        <end position="26"/>
    </location>
</feature>
<dbReference type="Proteomes" id="UP001341840">
    <property type="component" value="Unassembled WGS sequence"/>
</dbReference>
<organism evidence="2 3">
    <name type="scientific">Stylosanthes scabra</name>
    <dbReference type="NCBI Taxonomy" id="79078"/>
    <lineage>
        <taxon>Eukaryota</taxon>
        <taxon>Viridiplantae</taxon>
        <taxon>Streptophyta</taxon>
        <taxon>Embryophyta</taxon>
        <taxon>Tracheophyta</taxon>
        <taxon>Spermatophyta</taxon>
        <taxon>Magnoliopsida</taxon>
        <taxon>eudicotyledons</taxon>
        <taxon>Gunneridae</taxon>
        <taxon>Pentapetalae</taxon>
        <taxon>rosids</taxon>
        <taxon>fabids</taxon>
        <taxon>Fabales</taxon>
        <taxon>Fabaceae</taxon>
        <taxon>Papilionoideae</taxon>
        <taxon>50 kb inversion clade</taxon>
        <taxon>dalbergioids sensu lato</taxon>
        <taxon>Dalbergieae</taxon>
        <taxon>Pterocarpus clade</taxon>
        <taxon>Stylosanthes</taxon>
    </lineage>
</organism>
<keyword evidence="1" id="KW-0732">Signal</keyword>
<evidence type="ECO:0000313" key="3">
    <source>
        <dbReference type="Proteomes" id="UP001341840"/>
    </source>
</evidence>
<proteinExistence type="predicted"/>
<keyword evidence="3" id="KW-1185">Reference proteome</keyword>